<dbReference type="AlphaFoldDB" id="A0AAI8YT63"/>
<feature type="region of interest" description="Disordered" evidence="1">
    <location>
        <begin position="1"/>
        <end position="111"/>
    </location>
</feature>
<sequence>MSDGRPKPAIPAWQRAAPKPPPATEDPVSSQPEAAQSKAAETATPEPEATESPEKEPESIPADDTSPTTVPVAAAVEPKPAFERNEFESFRQQQQPFQNTATQGTSQRPSTPPIITYPEFLVEAHKQPPLITPTRILNSVYVAGGIATLLYAASKWIINPMVATLSESRHEFLSHSQSKVDEMNERLEKLVSKLPESKKEPASMEEGAEDESITSDPTELYHRDMGTQTSPLPSRSSSLPGAAQPKEPVEYQTGALEIMTSHLTELADGAEQAEEGSRERQDRMNKLRHYLDDLIFGAPLTNAWHTSEDAITMKNGSSENDAIEDLKKEIRGVKGVLLSAKRFPAVGRSLTGAT</sequence>
<dbReference type="EMBL" id="CAVMBE010000006">
    <property type="protein sequence ID" value="CAK3842739.1"/>
    <property type="molecule type" value="Genomic_DNA"/>
</dbReference>
<reference evidence="2" key="1">
    <citation type="submission" date="2023-11" db="EMBL/GenBank/DDBJ databases">
        <authorList>
            <person name="Alioto T."/>
            <person name="Alioto T."/>
            <person name="Gomez Garrido J."/>
        </authorList>
    </citation>
    <scope>NUCLEOTIDE SEQUENCE</scope>
</reference>
<evidence type="ECO:0000313" key="3">
    <source>
        <dbReference type="Proteomes" id="UP001296104"/>
    </source>
</evidence>
<feature type="compositionally biased region" description="Low complexity" evidence="1">
    <location>
        <begin position="230"/>
        <end position="240"/>
    </location>
</feature>
<feature type="compositionally biased region" description="Basic and acidic residues" evidence="1">
    <location>
        <begin position="193"/>
        <end position="202"/>
    </location>
</feature>
<feature type="region of interest" description="Disordered" evidence="1">
    <location>
        <begin position="193"/>
        <end position="247"/>
    </location>
</feature>
<protein>
    <recommendedName>
        <fullName evidence="4">Peroxin-14</fullName>
    </recommendedName>
</protein>
<keyword evidence="3" id="KW-1185">Reference proteome</keyword>
<evidence type="ECO:0000313" key="2">
    <source>
        <dbReference type="EMBL" id="CAK3842739.1"/>
    </source>
</evidence>
<proteinExistence type="predicted"/>
<name>A0AAI8YT63_9PEZI</name>
<evidence type="ECO:0000256" key="1">
    <source>
        <dbReference type="SAM" id="MobiDB-lite"/>
    </source>
</evidence>
<dbReference type="Proteomes" id="UP001296104">
    <property type="component" value="Unassembled WGS sequence"/>
</dbReference>
<gene>
    <name evidence="2" type="ORF">LECACI_7A001525</name>
</gene>
<accession>A0AAI8YT63</accession>
<evidence type="ECO:0008006" key="4">
    <source>
        <dbReference type="Google" id="ProtNLM"/>
    </source>
</evidence>
<feature type="compositionally biased region" description="Low complexity" evidence="1">
    <location>
        <begin position="65"/>
        <end position="79"/>
    </location>
</feature>
<feature type="compositionally biased region" description="Basic and acidic residues" evidence="1">
    <location>
        <begin position="80"/>
        <end position="89"/>
    </location>
</feature>
<feature type="compositionally biased region" description="Low complexity" evidence="1">
    <location>
        <begin position="37"/>
        <end position="47"/>
    </location>
</feature>
<comment type="caution">
    <text evidence="2">The sequence shown here is derived from an EMBL/GenBank/DDBJ whole genome shotgun (WGS) entry which is preliminary data.</text>
</comment>
<organism evidence="2 3">
    <name type="scientific">Lecanosticta acicola</name>
    <dbReference type="NCBI Taxonomy" id="111012"/>
    <lineage>
        <taxon>Eukaryota</taxon>
        <taxon>Fungi</taxon>
        <taxon>Dikarya</taxon>
        <taxon>Ascomycota</taxon>
        <taxon>Pezizomycotina</taxon>
        <taxon>Dothideomycetes</taxon>
        <taxon>Dothideomycetidae</taxon>
        <taxon>Mycosphaerellales</taxon>
        <taxon>Mycosphaerellaceae</taxon>
        <taxon>Lecanosticta</taxon>
    </lineage>
</organism>
<feature type="compositionally biased region" description="Low complexity" evidence="1">
    <location>
        <begin position="92"/>
        <end position="103"/>
    </location>
</feature>